<dbReference type="GO" id="GO:0016791">
    <property type="term" value="F:phosphatase activity"/>
    <property type="evidence" value="ECO:0007669"/>
    <property type="project" value="TreeGrafter"/>
</dbReference>
<dbReference type="InterPro" id="IPR029033">
    <property type="entry name" value="His_PPase_superfam"/>
</dbReference>
<dbReference type="InterPro" id="IPR013078">
    <property type="entry name" value="His_Pase_superF_clade-1"/>
</dbReference>
<dbReference type="GO" id="GO:0005737">
    <property type="term" value="C:cytoplasm"/>
    <property type="evidence" value="ECO:0007669"/>
    <property type="project" value="TreeGrafter"/>
</dbReference>
<protein>
    <submittedName>
        <fullName evidence="3">Histidine phosphatase family protein</fullName>
    </submittedName>
</protein>
<dbReference type="PANTHER" id="PTHR48100">
    <property type="entry name" value="BROAD-SPECIFICITY PHOSPHATASE YOR283W-RELATED"/>
    <property type="match status" value="1"/>
</dbReference>
<dbReference type="EMBL" id="VCKZ01000009">
    <property type="protein sequence ID" value="TMR41947.1"/>
    <property type="molecule type" value="Genomic_DNA"/>
</dbReference>
<dbReference type="OrthoDB" id="5449373at2"/>
<dbReference type="Gene3D" id="3.40.50.1240">
    <property type="entry name" value="Phosphoglycerate mutase-like"/>
    <property type="match status" value="1"/>
</dbReference>
<proteinExistence type="predicted"/>
<dbReference type="InterPro" id="IPR050275">
    <property type="entry name" value="PGM_Phosphatase"/>
</dbReference>
<dbReference type="SMART" id="SM00855">
    <property type="entry name" value="PGAM"/>
    <property type="match status" value="1"/>
</dbReference>
<gene>
    <name evidence="3" type="ORF">ETD96_02815</name>
</gene>
<dbReference type="Proteomes" id="UP000305238">
    <property type="component" value="Unassembled WGS sequence"/>
</dbReference>
<evidence type="ECO:0000313" key="4">
    <source>
        <dbReference type="Proteomes" id="UP000305238"/>
    </source>
</evidence>
<keyword evidence="1" id="KW-0324">Glycolysis</keyword>
<dbReference type="PROSITE" id="PS00175">
    <property type="entry name" value="PG_MUTASE"/>
    <property type="match status" value="1"/>
</dbReference>
<comment type="caution">
    <text evidence="3">The sequence shown here is derived from an EMBL/GenBank/DDBJ whole genome shotgun (WGS) entry which is preliminary data.</text>
</comment>
<accession>A0A5S4H9W3</accession>
<dbReference type="AlphaFoldDB" id="A0A5S4H9W3"/>
<dbReference type="CDD" id="cd07067">
    <property type="entry name" value="HP_PGM_like"/>
    <property type="match status" value="1"/>
</dbReference>
<sequence>MAGVRALQWLNLTRHGESTGNLAYQAVLGTDAEEAGITERDADIPLSDTGRAQAATLGRWLAALPEDERPTHVIASPYLRTVDTAEIALAQTSYAAPRHPGGPRLRVDERLRDREQGVLQGLTALGVRRRFPAEAARLDQLGKFYYRPPGGESWADLALRLRSFYRDLEADAPGGRVLVVTHDAIIVMTRYLVEDLTEAEIMRIEKEPVGNASVTRWRGDGSGLQAVCYNDCAHLTGLGAPPPAAPAEPRSTARR</sequence>
<evidence type="ECO:0000313" key="3">
    <source>
        <dbReference type="EMBL" id="TMR41947.1"/>
    </source>
</evidence>
<evidence type="ECO:0000256" key="2">
    <source>
        <dbReference type="ARBA" id="ARBA00023235"/>
    </source>
</evidence>
<dbReference type="PANTHER" id="PTHR48100:SF1">
    <property type="entry name" value="HISTIDINE PHOSPHATASE FAMILY PROTEIN-RELATED"/>
    <property type="match status" value="1"/>
</dbReference>
<keyword evidence="4" id="KW-1185">Reference proteome</keyword>
<evidence type="ECO:0000256" key="1">
    <source>
        <dbReference type="ARBA" id="ARBA00023152"/>
    </source>
</evidence>
<dbReference type="Pfam" id="PF00300">
    <property type="entry name" value="His_Phos_1"/>
    <property type="match status" value="1"/>
</dbReference>
<keyword evidence="2" id="KW-0413">Isomerase</keyword>
<dbReference type="InterPro" id="IPR001345">
    <property type="entry name" value="PG/BPGM_mutase_AS"/>
</dbReference>
<name>A0A5S4H9W3_9ACTN</name>
<dbReference type="RefSeq" id="WP_138633525.1">
    <property type="nucleotide sequence ID" value="NZ_VCKZ01000009.1"/>
</dbReference>
<organism evidence="3 4">
    <name type="scientific">Actinomadura geliboluensis</name>
    <dbReference type="NCBI Taxonomy" id="882440"/>
    <lineage>
        <taxon>Bacteria</taxon>
        <taxon>Bacillati</taxon>
        <taxon>Actinomycetota</taxon>
        <taxon>Actinomycetes</taxon>
        <taxon>Streptosporangiales</taxon>
        <taxon>Thermomonosporaceae</taxon>
        <taxon>Actinomadura</taxon>
    </lineage>
</organism>
<dbReference type="SUPFAM" id="SSF53254">
    <property type="entry name" value="Phosphoglycerate mutase-like"/>
    <property type="match status" value="1"/>
</dbReference>
<reference evidence="3 4" key="1">
    <citation type="submission" date="2019-05" db="EMBL/GenBank/DDBJ databases">
        <title>Draft genome sequence of Actinomadura geliboluensis A8036.</title>
        <authorList>
            <person name="Saricaoglu S."/>
            <person name="Isik K."/>
        </authorList>
    </citation>
    <scope>NUCLEOTIDE SEQUENCE [LARGE SCALE GENOMIC DNA]</scope>
    <source>
        <strain evidence="3 4">A8036</strain>
    </source>
</reference>